<dbReference type="AlphaFoldDB" id="A0A3F3PSK0"/>
<sequence length="439" mass="48837">MESYTTMDLDFYWTMSIPHGVLGSFPDFSLSTPRLLTIDFSTSSSSASSYFKYLEIRLSASENTPHYAIILRDLQKAASLYSILTANRHIYLLIVETVHMASNTMPSTCPSMATRPRTTRPSGSYITWSDVIRSNRSPSSVIRRLRTHPLRLQHGAIRRSVPKPITLYSACPPTQSIIGTGSISTCRKHDSARNHHVSETRDSDAPYFSDISPFSNCSPNTSSPDNTTTTTTTTPSSDIFSTNIHSPSDTCPSDITSPDVPSSVTPFSSDTSTECNCGSIIFDALNNSLGGTPSITKALETVRLYGGCGGLKRIIDPIEQLSLCKTCTKEESLQDFLHLVCNGVIRQYRHFYYALKEHYETVDYRLGLRSSHEREQHDCTFVLYAVQIVRIIASVDRLNRILPEQPLYDEDAWYALANQGEQLVDATGRLREQVVLGDG</sequence>
<evidence type="ECO:0000256" key="1">
    <source>
        <dbReference type="SAM" id="MobiDB-lite"/>
    </source>
</evidence>
<dbReference type="EMBL" id="KZ852065">
    <property type="protein sequence ID" value="RDH29732.1"/>
    <property type="molecule type" value="Genomic_DNA"/>
</dbReference>
<organism evidence="2 3">
    <name type="scientific">Aspergillus welwitschiae</name>
    <dbReference type="NCBI Taxonomy" id="1341132"/>
    <lineage>
        <taxon>Eukaryota</taxon>
        <taxon>Fungi</taxon>
        <taxon>Dikarya</taxon>
        <taxon>Ascomycota</taxon>
        <taxon>Pezizomycotina</taxon>
        <taxon>Eurotiomycetes</taxon>
        <taxon>Eurotiomycetidae</taxon>
        <taxon>Eurotiales</taxon>
        <taxon>Aspergillaceae</taxon>
        <taxon>Aspergillus</taxon>
        <taxon>Aspergillus subgen. Circumdati</taxon>
    </lineage>
</organism>
<dbReference type="GeneID" id="38142395"/>
<feature type="region of interest" description="Disordered" evidence="1">
    <location>
        <begin position="214"/>
        <end position="241"/>
    </location>
</feature>
<reference evidence="2 3" key="1">
    <citation type="submission" date="2018-07" db="EMBL/GenBank/DDBJ databases">
        <title>The genomes of Aspergillus section Nigri reveals drivers in fungal speciation.</title>
        <authorList>
            <consortium name="DOE Joint Genome Institute"/>
            <person name="Vesth T.C."/>
            <person name="Nybo J."/>
            <person name="Theobald S."/>
            <person name="Brandl J."/>
            <person name="Frisvad J.C."/>
            <person name="Nielsen K.F."/>
            <person name="Lyhne E.K."/>
            <person name="Kogle M.E."/>
            <person name="Kuo A."/>
            <person name="Riley R."/>
            <person name="Clum A."/>
            <person name="Nolan M."/>
            <person name="Lipzen A."/>
            <person name="Salamov A."/>
            <person name="Henrissat B."/>
            <person name="Wiebenga A."/>
            <person name="De vries R.P."/>
            <person name="Grigoriev I.V."/>
            <person name="Mortensen U.H."/>
            <person name="Andersen M.R."/>
            <person name="Baker S.E."/>
        </authorList>
    </citation>
    <scope>NUCLEOTIDE SEQUENCE [LARGE SCALE GENOMIC DNA]</scope>
    <source>
        <strain evidence="2 3">CBS 139.54b</strain>
    </source>
</reference>
<protein>
    <submittedName>
        <fullName evidence="2">Uncharacterized protein</fullName>
    </submittedName>
</protein>
<evidence type="ECO:0000313" key="3">
    <source>
        <dbReference type="Proteomes" id="UP000253729"/>
    </source>
</evidence>
<name>A0A3F3PSK0_9EURO</name>
<proteinExistence type="predicted"/>
<evidence type="ECO:0000313" key="2">
    <source>
        <dbReference type="EMBL" id="RDH29732.1"/>
    </source>
</evidence>
<accession>A0A3F3PSK0</accession>
<dbReference type="RefSeq" id="XP_026622754.1">
    <property type="nucleotide sequence ID" value="XM_026774039.1"/>
</dbReference>
<feature type="compositionally biased region" description="Low complexity" evidence="1">
    <location>
        <begin position="218"/>
        <end position="238"/>
    </location>
</feature>
<dbReference type="Proteomes" id="UP000253729">
    <property type="component" value="Unassembled WGS sequence"/>
</dbReference>
<gene>
    <name evidence="2" type="ORF">BDQ94DRAFT_182031</name>
</gene>
<keyword evidence="3" id="KW-1185">Reference proteome</keyword>